<evidence type="ECO:0000313" key="2">
    <source>
        <dbReference type="Proteomes" id="UP000198921"/>
    </source>
</evidence>
<proteinExistence type="predicted"/>
<dbReference type="EMBL" id="FNOT01000014">
    <property type="protein sequence ID" value="SDY94835.1"/>
    <property type="molecule type" value="Genomic_DNA"/>
</dbReference>
<evidence type="ECO:0000313" key="1">
    <source>
        <dbReference type="EMBL" id="SDY94835.1"/>
    </source>
</evidence>
<accession>A0A1H3P205</accession>
<dbReference type="AlphaFoldDB" id="A0A1H3P205"/>
<keyword evidence="2" id="KW-1185">Reference proteome</keyword>
<sequence length="52" mass="5427">MAAGSGEVLPEVDDGVAVVRLNAPSWRNDLSAANQLPRWAPRAPGVQDVCGI</sequence>
<dbReference type="Proteomes" id="UP000198921">
    <property type="component" value="Unassembled WGS sequence"/>
</dbReference>
<gene>
    <name evidence="1" type="ORF">SAMN05660209_04170</name>
</gene>
<name>A0A1H3P205_9ACTN</name>
<organism evidence="1 2">
    <name type="scientific">Geodermatophilus africanus</name>
    <dbReference type="NCBI Taxonomy" id="1137993"/>
    <lineage>
        <taxon>Bacteria</taxon>
        <taxon>Bacillati</taxon>
        <taxon>Actinomycetota</taxon>
        <taxon>Actinomycetes</taxon>
        <taxon>Geodermatophilales</taxon>
        <taxon>Geodermatophilaceae</taxon>
        <taxon>Geodermatophilus</taxon>
    </lineage>
</organism>
<protein>
    <submittedName>
        <fullName evidence="1">Uncharacterized protein</fullName>
    </submittedName>
</protein>
<reference evidence="2" key="1">
    <citation type="submission" date="2016-10" db="EMBL/GenBank/DDBJ databases">
        <authorList>
            <person name="Varghese N."/>
            <person name="Submissions S."/>
        </authorList>
    </citation>
    <scope>NUCLEOTIDE SEQUENCE [LARGE SCALE GENOMIC DNA]</scope>
    <source>
        <strain evidence="2">DSM 45422</strain>
    </source>
</reference>